<reference evidence="2" key="1">
    <citation type="journal article" date="2019" name="bioRxiv">
        <title>The Genome of the Zebra Mussel, Dreissena polymorpha: A Resource for Invasive Species Research.</title>
        <authorList>
            <person name="McCartney M.A."/>
            <person name="Auch B."/>
            <person name="Kono T."/>
            <person name="Mallez S."/>
            <person name="Zhang Y."/>
            <person name="Obille A."/>
            <person name="Becker A."/>
            <person name="Abrahante J.E."/>
            <person name="Garbe J."/>
            <person name="Badalamenti J.P."/>
            <person name="Herman A."/>
            <person name="Mangelson H."/>
            <person name="Liachko I."/>
            <person name="Sullivan S."/>
            <person name="Sone E.D."/>
            <person name="Koren S."/>
            <person name="Silverstein K.A.T."/>
            <person name="Beckman K.B."/>
            <person name="Gohl D.M."/>
        </authorList>
    </citation>
    <scope>NUCLEOTIDE SEQUENCE</scope>
    <source>
        <strain evidence="2">Duluth1</strain>
        <tissue evidence="2">Whole animal</tissue>
    </source>
</reference>
<evidence type="ECO:0000313" key="2">
    <source>
        <dbReference type="EMBL" id="KAH3825209.1"/>
    </source>
</evidence>
<gene>
    <name evidence="2" type="ORF">DPMN_127083</name>
</gene>
<keyword evidence="3" id="KW-1185">Reference proteome</keyword>
<feature type="compositionally biased region" description="Polar residues" evidence="1">
    <location>
        <begin position="46"/>
        <end position="55"/>
    </location>
</feature>
<sequence length="129" mass="15447">MSDVRASVPQRMQQMQHMYHRDGRYTNETGYDVYQQDPIREHAWQRQRSARNLNRQNERLYKNEPIATTARHNKQMTVKITPYNGTEEWTTWITQYETIAYRCGWNEDEKHDQLLPSLKGVAAQFVVSQ</sequence>
<dbReference type="AlphaFoldDB" id="A0A9D4H1D3"/>
<organism evidence="2 3">
    <name type="scientific">Dreissena polymorpha</name>
    <name type="common">Zebra mussel</name>
    <name type="synonym">Mytilus polymorpha</name>
    <dbReference type="NCBI Taxonomy" id="45954"/>
    <lineage>
        <taxon>Eukaryota</taxon>
        <taxon>Metazoa</taxon>
        <taxon>Spiralia</taxon>
        <taxon>Lophotrochozoa</taxon>
        <taxon>Mollusca</taxon>
        <taxon>Bivalvia</taxon>
        <taxon>Autobranchia</taxon>
        <taxon>Heteroconchia</taxon>
        <taxon>Euheterodonta</taxon>
        <taxon>Imparidentia</taxon>
        <taxon>Neoheterodontei</taxon>
        <taxon>Myida</taxon>
        <taxon>Dreissenoidea</taxon>
        <taxon>Dreissenidae</taxon>
        <taxon>Dreissena</taxon>
    </lineage>
</organism>
<evidence type="ECO:0000256" key="1">
    <source>
        <dbReference type="SAM" id="MobiDB-lite"/>
    </source>
</evidence>
<reference evidence="2" key="2">
    <citation type="submission" date="2020-11" db="EMBL/GenBank/DDBJ databases">
        <authorList>
            <person name="McCartney M.A."/>
            <person name="Auch B."/>
            <person name="Kono T."/>
            <person name="Mallez S."/>
            <person name="Becker A."/>
            <person name="Gohl D.M."/>
            <person name="Silverstein K.A.T."/>
            <person name="Koren S."/>
            <person name="Bechman K.B."/>
            <person name="Herman A."/>
            <person name="Abrahante J.E."/>
            <person name="Garbe J."/>
        </authorList>
    </citation>
    <scope>NUCLEOTIDE SEQUENCE</scope>
    <source>
        <strain evidence="2">Duluth1</strain>
        <tissue evidence="2">Whole animal</tissue>
    </source>
</reference>
<accession>A0A9D4H1D3</accession>
<dbReference type="EMBL" id="JAIWYP010000005">
    <property type="protein sequence ID" value="KAH3825209.1"/>
    <property type="molecule type" value="Genomic_DNA"/>
</dbReference>
<feature type="region of interest" description="Disordered" evidence="1">
    <location>
        <begin position="46"/>
        <end position="73"/>
    </location>
</feature>
<protein>
    <submittedName>
        <fullName evidence="2">Uncharacterized protein</fullName>
    </submittedName>
</protein>
<proteinExistence type="predicted"/>
<dbReference type="Proteomes" id="UP000828390">
    <property type="component" value="Unassembled WGS sequence"/>
</dbReference>
<comment type="caution">
    <text evidence="2">The sequence shown here is derived from an EMBL/GenBank/DDBJ whole genome shotgun (WGS) entry which is preliminary data.</text>
</comment>
<name>A0A9D4H1D3_DREPO</name>
<evidence type="ECO:0000313" key="3">
    <source>
        <dbReference type="Proteomes" id="UP000828390"/>
    </source>
</evidence>